<comment type="caution">
    <text evidence="2">The sequence shown here is derived from an EMBL/GenBank/DDBJ whole genome shotgun (WGS) entry which is preliminary data.</text>
</comment>
<protein>
    <submittedName>
        <fullName evidence="2">Class I SAM-dependent methyltransferase</fullName>
    </submittedName>
</protein>
<dbReference type="InterPro" id="IPR029063">
    <property type="entry name" value="SAM-dependent_MTases_sf"/>
</dbReference>
<dbReference type="AlphaFoldDB" id="A0A6M7TUD3"/>
<organism evidence="2 3">
    <name type="scientific">Mesorhizobium jarvisii</name>
    <dbReference type="NCBI Taxonomy" id="1777867"/>
    <lineage>
        <taxon>Bacteria</taxon>
        <taxon>Pseudomonadati</taxon>
        <taxon>Pseudomonadota</taxon>
        <taxon>Alphaproteobacteria</taxon>
        <taxon>Hyphomicrobiales</taxon>
        <taxon>Phyllobacteriaceae</taxon>
        <taxon>Mesorhizobium</taxon>
    </lineage>
</organism>
<proteinExistence type="predicted"/>
<dbReference type="GO" id="GO:0008757">
    <property type="term" value="F:S-adenosylmethionine-dependent methyltransferase activity"/>
    <property type="evidence" value="ECO:0007669"/>
    <property type="project" value="InterPro"/>
</dbReference>
<keyword evidence="2" id="KW-0489">Methyltransferase</keyword>
<dbReference type="Pfam" id="PF08241">
    <property type="entry name" value="Methyltransf_11"/>
    <property type="match status" value="1"/>
</dbReference>
<reference evidence="2 3" key="1">
    <citation type="submission" date="2018-09" db="EMBL/GenBank/DDBJ databases">
        <title>Mesorhizobium carmichaelinearum sp. nov. isolated from Carmichaelinea spp. root nodules in New Zealand.</title>
        <authorList>
            <person name="De Meyer S.E."/>
        </authorList>
    </citation>
    <scope>NUCLEOTIDE SEQUENCE [LARGE SCALE GENOMIC DNA]</scope>
    <source>
        <strain evidence="2 3">LMG 28313</strain>
    </source>
</reference>
<evidence type="ECO:0000256" key="1">
    <source>
        <dbReference type="SAM" id="MobiDB-lite"/>
    </source>
</evidence>
<keyword evidence="2" id="KW-0808">Transferase</keyword>
<dbReference type="GO" id="GO:0032259">
    <property type="term" value="P:methylation"/>
    <property type="evidence" value="ECO:0007669"/>
    <property type="project" value="UniProtKB-KW"/>
</dbReference>
<dbReference type="SUPFAM" id="SSF53335">
    <property type="entry name" value="S-adenosyl-L-methionine-dependent methyltransferases"/>
    <property type="match status" value="2"/>
</dbReference>
<evidence type="ECO:0000313" key="2">
    <source>
        <dbReference type="EMBL" id="RJT31826.1"/>
    </source>
</evidence>
<dbReference type="EMBL" id="QZXA01000008">
    <property type="protein sequence ID" value="RJT31826.1"/>
    <property type="molecule type" value="Genomic_DNA"/>
</dbReference>
<dbReference type="Proteomes" id="UP000275530">
    <property type="component" value="Unassembled WGS sequence"/>
</dbReference>
<accession>A0A6M7TUD3</accession>
<feature type="region of interest" description="Disordered" evidence="1">
    <location>
        <begin position="512"/>
        <end position="535"/>
    </location>
</feature>
<dbReference type="Gene3D" id="3.40.50.150">
    <property type="entry name" value="Vaccinia Virus protein VP39"/>
    <property type="match status" value="2"/>
</dbReference>
<dbReference type="CDD" id="cd02440">
    <property type="entry name" value="AdoMet_MTases"/>
    <property type="match status" value="1"/>
</dbReference>
<evidence type="ECO:0000313" key="3">
    <source>
        <dbReference type="Proteomes" id="UP000275530"/>
    </source>
</evidence>
<name>A0A6M7TUD3_9HYPH</name>
<sequence length="535" mass="58447">MEIGASYSPILPKAEGYKTLVVDHTDADGLRSKYAAIGVDVSRLETVDAIDDGGEFRQLDLTGEGFDFIVASHVFEHLTDPVHFLQRCERALKPGGRVYLLIPDRRYTFDYLRPSCTAGHLLAAYVAGQKRHGTAAMFDHHASHGTRGGVQVWLEGFKGEYAFAGTPQAGYAMATRQGDDYVDCHAWVFTPSSFRLAMADLHAAGVLGLREEQFYPTVGCEFFAVMSANPATHSPDRLALALDAINEAGPEHIAAAVVDPPVYIGSAPSAQNAIDAFKGQWVTAFPAAQGLQAGTSHLHEDPRILWLAEKLGGWLNGKQVLELGPLEAAHTATLLSQGAGSVLAIEANRDAFLRCLVAKEILGLRDASFRLGNFVPFLESETKHWPLIVASGVLYHMTDPLHVLDLLADRTDRLFLWTHVVDDNAMPVGDRRRAALGAPEQRDWHGRTVTLYPRPYGPLGASTFCGGMDPVPRWIHRDDLLWGLAKLGFDDLAVAHETADNEHGPALSILARRSPKATRKEPRPLPTAKKVLKRV</sequence>
<keyword evidence="3" id="KW-1185">Reference proteome</keyword>
<dbReference type="InterPro" id="IPR013216">
    <property type="entry name" value="Methyltransf_11"/>
</dbReference>
<gene>
    <name evidence="2" type="ORF">D3242_20740</name>
</gene>